<dbReference type="RefSeq" id="WP_108885705.1">
    <property type="nucleotide sequence ID" value="NZ_OMOJ01000002.1"/>
</dbReference>
<sequence>MTLDLLLALLTFSAVTVFSPGPNNLMLMASGANYGLRRSFPHMLGIILGFPAMIMLVGLGVMQLFEIWPPLQTVLKVASILYMVYLAWKIAQSGAPKEGKAVGKPLTFLQSAAFQWVNPKGWAMALGAISLYAHGREVAAVALIAFAYVLTGSASTTTWVVIGENVGRLLANPVRLRLFNWTMAALLIASMIPVLLGL</sequence>
<keyword evidence="8" id="KW-1185">Reference proteome</keyword>
<keyword evidence="4 6" id="KW-1133">Transmembrane helix</keyword>
<dbReference type="PANTHER" id="PTHR30086">
    <property type="entry name" value="ARGININE EXPORTER PROTEIN ARGO"/>
    <property type="match status" value="1"/>
</dbReference>
<dbReference type="EMBL" id="OMOJ01000002">
    <property type="protein sequence ID" value="SPF79874.1"/>
    <property type="molecule type" value="Genomic_DNA"/>
</dbReference>
<keyword evidence="3 6" id="KW-0812">Transmembrane</keyword>
<keyword evidence="2" id="KW-1003">Cell membrane</keyword>
<dbReference type="Proteomes" id="UP000244904">
    <property type="component" value="Unassembled WGS sequence"/>
</dbReference>
<evidence type="ECO:0000256" key="5">
    <source>
        <dbReference type="ARBA" id="ARBA00023136"/>
    </source>
</evidence>
<feature type="transmembrane region" description="Helical" evidence="6">
    <location>
        <begin position="44"/>
        <end position="62"/>
    </location>
</feature>
<evidence type="ECO:0000256" key="3">
    <source>
        <dbReference type="ARBA" id="ARBA00022692"/>
    </source>
</evidence>
<dbReference type="GO" id="GO:0033228">
    <property type="term" value="P:cysteine export across plasma membrane"/>
    <property type="evidence" value="ECO:0007669"/>
    <property type="project" value="TreeGrafter"/>
</dbReference>
<dbReference type="OrthoDB" id="9812084at2"/>
<name>A0A2R8AVD8_9RHOB</name>
<protein>
    <submittedName>
        <fullName evidence="7">Cysteine/O-acetylserine efflux protein</fullName>
    </submittedName>
</protein>
<evidence type="ECO:0000256" key="1">
    <source>
        <dbReference type="ARBA" id="ARBA00004651"/>
    </source>
</evidence>
<evidence type="ECO:0000256" key="4">
    <source>
        <dbReference type="ARBA" id="ARBA00022989"/>
    </source>
</evidence>
<dbReference type="GO" id="GO:0015171">
    <property type="term" value="F:amino acid transmembrane transporter activity"/>
    <property type="evidence" value="ECO:0007669"/>
    <property type="project" value="TreeGrafter"/>
</dbReference>
<proteinExistence type="predicted"/>
<gene>
    <name evidence="7" type="primary">eamB</name>
    <name evidence="7" type="ORF">PRI8871_01675</name>
</gene>
<reference evidence="8" key="1">
    <citation type="submission" date="2018-03" db="EMBL/GenBank/DDBJ databases">
        <authorList>
            <person name="Rodrigo-Torres L."/>
            <person name="Arahal R. D."/>
            <person name="Lucena T."/>
        </authorList>
    </citation>
    <scope>NUCLEOTIDE SEQUENCE [LARGE SCALE GENOMIC DNA]</scope>
    <source>
        <strain evidence="8">CECT 8871</strain>
    </source>
</reference>
<dbReference type="InterPro" id="IPR001123">
    <property type="entry name" value="LeuE-type"/>
</dbReference>
<keyword evidence="5 6" id="KW-0472">Membrane</keyword>
<comment type="subcellular location">
    <subcellularLocation>
        <location evidence="1">Cell membrane</location>
        <topology evidence="1">Multi-pass membrane protein</topology>
    </subcellularLocation>
</comment>
<dbReference type="Pfam" id="PF01810">
    <property type="entry name" value="LysE"/>
    <property type="match status" value="1"/>
</dbReference>
<evidence type="ECO:0000256" key="6">
    <source>
        <dbReference type="SAM" id="Phobius"/>
    </source>
</evidence>
<evidence type="ECO:0000313" key="8">
    <source>
        <dbReference type="Proteomes" id="UP000244904"/>
    </source>
</evidence>
<dbReference type="AlphaFoldDB" id="A0A2R8AVD8"/>
<feature type="transmembrane region" description="Helical" evidence="6">
    <location>
        <begin position="138"/>
        <end position="162"/>
    </location>
</feature>
<dbReference type="GO" id="GO:0005886">
    <property type="term" value="C:plasma membrane"/>
    <property type="evidence" value="ECO:0007669"/>
    <property type="project" value="UniProtKB-SubCell"/>
</dbReference>
<accession>A0A2R8AVD8</accession>
<feature type="transmembrane region" description="Helical" evidence="6">
    <location>
        <begin position="174"/>
        <end position="196"/>
    </location>
</feature>
<evidence type="ECO:0000256" key="2">
    <source>
        <dbReference type="ARBA" id="ARBA00022475"/>
    </source>
</evidence>
<organism evidence="7 8">
    <name type="scientific">Pseudoprimorskyibacter insulae</name>
    <dbReference type="NCBI Taxonomy" id="1695997"/>
    <lineage>
        <taxon>Bacteria</taxon>
        <taxon>Pseudomonadati</taxon>
        <taxon>Pseudomonadota</taxon>
        <taxon>Alphaproteobacteria</taxon>
        <taxon>Rhodobacterales</taxon>
        <taxon>Paracoccaceae</taxon>
        <taxon>Pseudoprimorskyibacter</taxon>
    </lineage>
</organism>
<dbReference type="PANTHER" id="PTHR30086:SF20">
    <property type="entry name" value="ARGININE EXPORTER PROTEIN ARGO-RELATED"/>
    <property type="match status" value="1"/>
</dbReference>
<evidence type="ECO:0000313" key="7">
    <source>
        <dbReference type="EMBL" id="SPF79874.1"/>
    </source>
</evidence>